<evidence type="ECO:0000313" key="2">
    <source>
        <dbReference type="Proteomes" id="UP000015106"/>
    </source>
</evidence>
<reference evidence="1" key="3">
    <citation type="submission" date="2022-06" db="UniProtKB">
        <authorList>
            <consortium name="EnsemblPlants"/>
        </authorList>
    </citation>
    <scope>IDENTIFICATION</scope>
</reference>
<dbReference type="Proteomes" id="UP000015106">
    <property type="component" value="Chromosome 2"/>
</dbReference>
<protein>
    <submittedName>
        <fullName evidence="1">Uncharacterized protein</fullName>
    </submittedName>
</protein>
<name>A0A8R7TDW0_TRIUA</name>
<organism evidence="1 2">
    <name type="scientific">Triticum urartu</name>
    <name type="common">Red wild einkorn</name>
    <name type="synonym">Crithodium urartu</name>
    <dbReference type="NCBI Taxonomy" id="4572"/>
    <lineage>
        <taxon>Eukaryota</taxon>
        <taxon>Viridiplantae</taxon>
        <taxon>Streptophyta</taxon>
        <taxon>Embryophyta</taxon>
        <taxon>Tracheophyta</taxon>
        <taxon>Spermatophyta</taxon>
        <taxon>Magnoliopsida</taxon>
        <taxon>Liliopsida</taxon>
        <taxon>Poales</taxon>
        <taxon>Poaceae</taxon>
        <taxon>BOP clade</taxon>
        <taxon>Pooideae</taxon>
        <taxon>Triticodae</taxon>
        <taxon>Triticeae</taxon>
        <taxon>Triticinae</taxon>
        <taxon>Triticum</taxon>
    </lineage>
</organism>
<evidence type="ECO:0000313" key="1">
    <source>
        <dbReference type="EnsemblPlants" id="TuG1812G0200001298.01.T01"/>
    </source>
</evidence>
<keyword evidence="2" id="KW-1185">Reference proteome</keyword>
<reference evidence="1" key="2">
    <citation type="submission" date="2018-03" db="EMBL/GenBank/DDBJ databases">
        <title>The Triticum urartu genome reveals the dynamic nature of wheat genome evolution.</title>
        <authorList>
            <person name="Ling H."/>
            <person name="Ma B."/>
            <person name="Shi X."/>
            <person name="Liu H."/>
            <person name="Dong L."/>
            <person name="Sun H."/>
            <person name="Cao Y."/>
            <person name="Gao Q."/>
            <person name="Zheng S."/>
            <person name="Li Y."/>
            <person name="Yu Y."/>
            <person name="Du H."/>
            <person name="Qi M."/>
            <person name="Li Y."/>
            <person name="Yu H."/>
            <person name="Cui Y."/>
            <person name="Wang N."/>
            <person name="Chen C."/>
            <person name="Wu H."/>
            <person name="Zhao Y."/>
            <person name="Zhang J."/>
            <person name="Li Y."/>
            <person name="Zhou W."/>
            <person name="Zhang B."/>
            <person name="Hu W."/>
            <person name="Eijk M."/>
            <person name="Tang J."/>
            <person name="Witsenboer H."/>
            <person name="Zhao S."/>
            <person name="Li Z."/>
            <person name="Zhang A."/>
            <person name="Wang D."/>
            <person name="Liang C."/>
        </authorList>
    </citation>
    <scope>NUCLEOTIDE SEQUENCE [LARGE SCALE GENOMIC DNA]</scope>
    <source>
        <strain evidence="1">cv. G1812</strain>
    </source>
</reference>
<dbReference type="Gramene" id="TuG1812G0200001298.01.T01">
    <property type="protein sequence ID" value="TuG1812G0200001298.01.T01"/>
    <property type="gene ID" value="TuG1812G0200001298.01"/>
</dbReference>
<proteinExistence type="predicted"/>
<reference evidence="2" key="1">
    <citation type="journal article" date="2013" name="Nature">
        <title>Draft genome of the wheat A-genome progenitor Triticum urartu.</title>
        <authorList>
            <person name="Ling H.Q."/>
            <person name="Zhao S."/>
            <person name="Liu D."/>
            <person name="Wang J."/>
            <person name="Sun H."/>
            <person name="Zhang C."/>
            <person name="Fan H."/>
            <person name="Li D."/>
            <person name="Dong L."/>
            <person name="Tao Y."/>
            <person name="Gao C."/>
            <person name="Wu H."/>
            <person name="Li Y."/>
            <person name="Cui Y."/>
            <person name="Guo X."/>
            <person name="Zheng S."/>
            <person name="Wang B."/>
            <person name="Yu K."/>
            <person name="Liang Q."/>
            <person name="Yang W."/>
            <person name="Lou X."/>
            <person name="Chen J."/>
            <person name="Feng M."/>
            <person name="Jian J."/>
            <person name="Zhang X."/>
            <person name="Luo G."/>
            <person name="Jiang Y."/>
            <person name="Liu J."/>
            <person name="Wang Z."/>
            <person name="Sha Y."/>
            <person name="Zhang B."/>
            <person name="Wu H."/>
            <person name="Tang D."/>
            <person name="Shen Q."/>
            <person name="Xue P."/>
            <person name="Zou S."/>
            <person name="Wang X."/>
            <person name="Liu X."/>
            <person name="Wang F."/>
            <person name="Yang Y."/>
            <person name="An X."/>
            <person name="Dong Z."/>
            <person name="Zhang K."/>
            <person name="Zhang X."/>
            <person name="Luo M.C."/>
            <person name="Dvorak J."/>
            <person name="Tong Y."/>
            <person name="Wang J."/>
            <person name="Yang H."/>
            <person name="Li Z."/>
            <person name="Wang D."/>
            <person name="Zhang A."/>
            <person name="Wang J."/>
        </authorList>
    </citation>
    <scope>NUCLEOTIDE SEQUENCE</scope>
    <source>
        <strain evidence="2">cv. G1812</strain>
    </source>
</reference>
<dbReference type="EnsemblPlants" id="TuG1812G0200001298.01.T01">
    <property type="protein sequence ID" value="TuG1812G0200001298.01.T01"/>
    <property type="gene ID" value="TuG1812G0200001298.01"/>
</dbReference>
<sequence>MAGKYYHGTDFLNAKKKKGSSHVWQAILKGRTVLQLGLIKRIGDGLSTNIWKDRWIPRIPGGKPIFKSEEVTVEKVSELINDDGKSWNIQKLNSNLSPMEVNEILKIPLGRLDQDLWAWGEERHDIYIVKSAYRALAKQFRAESQHHQGVAQSSTIEENKLWKKLWNLSIPPGWAHDMASDQMLNAKPQGEGTKTKTKTYWQ</sequence>
<dbReference type="AlphaFoldDB" id="A0A8R7TDW0"/>
<accession>A0A8R7TDW0</accession>